<protein>
    <submittedName>
        <fullName evidence="2">Uncharacterized protein</fullName>
    </submittedName>
</protein>
<evidence type="ECO:0000313" key="3">
    <source>
        <dbReference type="Proteomes" id="UP001153269"/>
    </source>
</evidence>
<comment type="caution">
    <text evidence="2">The sequence shown here is derived from an EMBL/GenBank/DDBJ whole genome shotgun (WGS) entry which is preliminary data.</text>
</comment>
<name>A0A9N7YG58_PLEPL</name>
<dbReference type="Proteomes" id="UP001153269">
    <property type="component" value="Unassembled WGS sequence"/>
</dbReference>
<gene>
    <name evidence="2" type="ORF">PLEPLA_LOCUS12398</name>
</gene>
<sequence>MSTDPLRTLLASPSDSSSQDSVAATWLRAIRQPEGCRCGTRSGPHSKDCDWLMNCLRAAATDMREERTQVGLGKPGHQPITLPVGPDRTSKPRGQMLPSTAPSHRLLSAALLMSSSALWNSLSQPLHYTGLLLQQSLKQDEVGLDFRKTTHRDFEDLKKNSPLYHHISRGRREKGLPRGFLRKLSFVRVGRGGRTGGIWGRVLGSESLAEERGRKKDSRCCCGQSAWRLELSGPRLRRQPLVSSPPANFPVYPSSTTPPPHPCRYLNPISR</sequence>
<proteinExistence type="predicted"/>
<organism evidence="2 3">
    <name type="scientific">Pleuronectes platessa</name>
    <name type="common">European plaice</name>
    <dbReference type="NCBI Taxonomy" id="8262"/>
    <lineage>
        <taxon>Eukaryota</taxon>
        <taxon>Metazoa</taxon>
        <taxon>Chordata</taxon>
        <taxon>Craniata</taxon>
        <taxon>Vertebrata</taxon>
        <taxon>Euteleostomi</taxon>
        <taxon>Actinopterygii</taxon>
        <taxon>Neopterygii</taxon>
        <taxon>Teleostei</taxon>
        <taxon>Neoteleostei</taxon>
        <taxon>Acanthomorphata</taxon>
        <taxon>Carangaria</taxon>
        <taxon>Pleuronectiformes</taxon>
        <taxon>Pleuronectoidei</taxon>
        <taxon>Pleuronectidae</taxon>
        <taxon>Pleuronectes</taxon>
    </lineage>
</organism>
<feature type="region of interest" description="Disordered" evidence="1">
    <location>
        <begin position="69"/>
        <end position="98"/>
    </location>
</feature>
<dbReference type="EMBL" id="CADEAL010000733">
    <property type="protein sequence ID" value="CAB1424473.1"/>
    <property type="molecule type" value="Genomic_DNA"/>
</dbReference>
<dbReference type="AlphaFoldDB" id="A0A9N7YG58"/>
<feature type="region of interest" description="Disordered" evidence="1">
    <location>
        <begin position="238"/>
        <end position="261"/>
    </location>
</feature>
<accession>A0A9N7YG58</accession>
<evidence type="ECO:0000313" key="2">
    <source>
        <dbReference type="EMBL" id="CAB1424473.1"/>
    </source>
</evidence>
<evidence type="ECO:0000256" key="1">
    <source>
        <dbReference type="SAM" id="MobiDB-lite"/>
    </source>
</evidence>
<keyword evidence="3" id="KW-1185">Reference proteome</keyword>
<reference evidence="2" key="1">
    <citation type="submission" date="2020-03" db="EMBL/GenBank/DDBJ databases">
        <authorList>
            <person name="Weist P."/>
        </authorList>
    </citation>
    <scope>NUCLEOTIDE SEQUENCE</scope>
</reference>